<dbReference type="EMBL" id="JAINUF010000011">
    <property type="protein sequence ID" value="KAJ8347033.1"/>
    <property type="molecule type" value="Genomic_DNA"/>
</dbReference>
<feature type="compositionally biased region" description="Basic and acidic residues" evidence="1">
    <location>
        <begin position="10"/>
        <end position="30"/>
    </location>
</feature>
<accession>A0A9Q1IPB6</accession>
<name>A0A9Q1IPB6_SYNKA</name>
<comment type="caution">
    <text evidence="2">The sequence shown here is derived from an EMBL/GenBank/DDBJ whole genome shotgun (WGS) entry which is preliminary data.</text>
</comment>
<evidence type="ECO:0000256" key="1">
    <source>
        <dbReference type="SAM" id="MobiDB-lite"/>
    </source>
</evidence>
<keyword evidence="3" id="KW-1185">Reference proteome</keyword>
<dbReference type="Proteomes" id="UP001152622">
    <property type="component" value="Chromosome 11"/>
</dbReference>
<feature type="compositionally biased region" description="Basic residues" evidence="1">
    <location>
        <begin position="31"/>
        <end position="43"/>
    </location>
</feature>
<gene>
    <name evidence="2" type="ORF">SKAU_G00284340</name>
</gene>
<evidence type="ECO:0000313" key="3">
    <source>
        <dbReference type="Proteomes" id="UP001152622"/>
    </source>
</evidence>
<protein>
    <submittedName>
        <fullName evidence="2">Uncharacterized protein</fullName>
    </submittedName>
</protein>
<reference evidence="2" key="1">
    <citation type="journal article" date="2023" name="Science">
        <title>Genome structures resolve the early diversification of teleost fishes.</title>
        <authorList>
            <person name="Parey E."/>
            <person name="Louis A."/>
            <person name="Montfort J."/>
            <person name="Bouchez O."/>
            <person name="Roques C."/>
            <person name="Iampietro C."/>
            <person name="Lluch J."/>
            <person name="Castinel A."/>
            <person name="Donnadieu C."/>
            <person name="Desvignes T."/>
            <person name="Floi Bucao C."/>
            <person name="Jouanno E."/>
            <person name="Wen M."/>
            <person name="Mejri S."/>
            <person name="Dirks R."/>
            <person name="Jansen H."/>
            <person name="Henkel C."/>
            <person name="Chen W.J."/>
            <person name="Zahm M."/>
            <person name="Cabau C."/>
            <person name="Klopp C."/>
            <person name="Thompson A.W."/>
            <person name="Robinson-Rechavi M."/>
            <person name="Braasch I."/>
            <person name="Lecointre G."/>
            <person name="Bobe J."/>
            <person name="Postlethwait J.H."/>
            <person name="Berthelot C."/>
            <person name="Roest Crollius H."/>
            <person name="Guiguen Y."/>
        </authorList>
    </citation>
    <scope>NUCLEOTIDE SEQUENCE</scope>
    <source>
        <strain evidence="2">WJC10195</strain>
    </source>
</reference>
<evidence type="ECO:0000313" key="2">
    <source>
        <dbReference type="EMBL" id="KAJ8347033.1"/>
    </source>
</evidence>
<dbReference type="AlphaFoldDB" id="A0A9Q1IPB6"/>
<sequence length="86" mass="10079">MAQAAKQLRKNKELDALAAQEQKDKEDEKNKKRNRSRDRRRKREAFLSSVSQLSPFSLSASLFHLELCFRFLLCVKSPVFFFTVTL</sequence>
<proteinExistence type="predicted"/>
<feature type="region of interest" description="Disordered" evidence="1">
    <location>
        <begin position="1"/>
        <end position="44"/>
    </location>
</feature>
<organism evidence="2 3">
    <name type="scientific">Synaphobranchus kaupii</name>
    <name type="common">Kaup's arrowtooth eel</name>
    <dbReference type="NCBI Taxonomy" id="118154"/>
    <lineage>
        <taxon>Eukaryota</taxon>
        <taxon>Metazoa</taxon>
        <taxon>Chordata</taxon>
        <taxon>Craniata</taxon>
        <taxon>Vertebrata</taxon>
        <taxon>Euteleostomi</taxon>
        <taxon>Actinopterygii</taxon>
        <taxon>Neopterygii</taxon>
        <taxon>Teleostei</taxon>
        <taxon>Anguilliformes</taxon>
        <taxon>Synaphobranchidae</taxon>
        <taxon>Synaphobranchus</taxon>
    </lineage>
</organism>